<sequence>MLDGLTAPVVIALVQCWVSAITILKNVSLLLDERFIAIAFFSSTREL</sequence>
<gene>
    <name evidence="2" type="ORF">NDI37_01400</name>
</gene>
<keyword evidence="1" id="KW-0472">Membrane</keyword>
<feature type="transmembrane region" description="Helical" evidence="1">
    <location>
        <begin position="6"/>
        <end position="24"/>
    </location>
</feature>
<evidence type="ECO:0000313" key="2">
    <source>
        <dbReference type="EMBL" id="MEP0863122.1"/>
    </source>
</evidence>
<name>A0ABV0JKB5_9CYAN</name>
<organism evidence="2 3">
    <name type="scientific">Funiculus sociatus GB2-A5</name>
    <dbReference type="NCBI Taxonomy" id="2933946"/>
    <lineage>
        <taxon>Bacteria</taxon>
        <taxon>Bacillati</taxon>
        <taxon>Cyanobacteriota</taxon>
        <taxon>Cyanophyceae</taxon>
        <taxon>Coleofasciculales</taxon>
        <taxon>Coleofasciculaceae</taxon>
        <taxon>Funiculus</taxon>
    </lineage>
</organism>
<comment type="caution">
    <text evidence="2">The sequence shown here is derived from an EMBL/GenBank/DDBJ whole genome shotgun (WGS) entry which is preliminary data.</text>
</comment>
<keyword evidence="1" id="KW-1133">Transmembrane helix</keyword>
<dbReference type="EMBL" id="JAMPKK010000002">
    <property type="protein sequence ID" value="MEP0863122.1"/>
    <property type="molecule type" value="Genomic_DNA"/>
</dbReference>
<dbReference type="Proteomes" id="UP001442494">
    <property type="component" value="Unassembled WGS sequence"/>
</dbReference>
<protein>
    <recommendedName>
        <fullName evidence="4">ATP synthase F0 subunit 8</fullName>
    </recommendedName>
</protein>
<reference evidence="2 3" key="1">
    <citation type="submission" date="2022-04" db="EMBL/GenBank/DDBJ databases">
        <title>Positive selection, recombination, and allopatry shape intraspecific diversity of widespread and dominant cyanobacteria.</title>
        <authorList>
            <person name="Wei J."/>
            <person name="Shu W."/>
            <person name="Hu C."/>
        </authorList>
    </citation>
    <scope>NUCLEOTIDE SEQUENCE [LARGE SCALE GENOMIC DNA]</scope>
    <source>
        <strain evidence="2 3">GB2-A5</strain>
    </source>
</reference>
<evidence type="ECO:0000256" key="1">
    <source>
        <dbReference type="SAM" id="Phobius"/>
    </source>
</evidence>
<keyword evidence="1" id="KW-0812">Transmembrane</keyword>
<dbReference type="RefSeq" id="WP_190427758.1">
    <property type="nucleotide sequence ID" value="NZ_JAMPKK010000002.1"/>
</dbReference>
<proteinExistence type="predicted"/>
<evidence type="ECO:0000313" key="3">
    <source>
        <dbReference type="Proteomes" id="UP001442494"/>
    </source>
</evidence>
<evidence type="ECO:0008006" key="4">
    <source>
        <dbReference type="Google" id="ProtNLM"/>
    </source>
</evidence>
<accession>A0ABV0JKB5</accession>
<keyword evidence="3" id="KW-1185">Reference proteome</keyword>